<sequence>MDMKKIITITVIGLLALSSIFAFSQMQNAKKDLKQVTELNQKLDSENKKLLKANERADKKIDELAKKYDDLNKELTELKAQSQINY</sequence>
<organism evidence="2 3">
    <name type="scientific">Candidatus Vagococcus giribetii</name>
    <dbReference type="NCBI Taxonomy" id="2230876"/>
    <lineage>
        <taxon>Bacteria</taxon>
        <taxon>Bacillati</taxon>
        <taxon>Bacillota</taxon>
        <taxon>Bacilli</taxon>
        <taxon>Lactobacillales</taxon>
        <taxon>Enterococcaceae</taxon>
        <taxon>Vagococcus</taxon>
    </lineage>
</organism>
<evidence type="ECO:0000313" key="2">
    <source>
        <dbReference type="EMBL" id="MBO0476709.1"/>
    </source>
</evidence>
<accession>A0ABS3HSH6</accession>
<proteinExistence type="predicted"/>
<protein>
    <submittedName>
        <fullName evidence="2">Uncharacterized protein</fullName>
    </submittedName>
</protein>
<dbReference type="RefSeq" id="WP_206965963.1">
    <property type="nucleotide sequence ID" value="NZ_JAFLVX010000016.1"/>
</dbReference>
<keyword evidence="1" id="KW-0175">Coiled coil</keyword>
<keyword evidence="3" id="KW-1185">Reference proteome</keyword>
<dbReference type="Proteomes" id="UP000664857">
    <property type="component" value="Unassembled WGS sequence"/>
</dbReference>
<evidence type="ECO:0000256" key="1">
    <source>
        <dbReference type="SAM" id="Coils"/>
    </source>
</evidence>
<gene>
    <name evidence="2" type="ORF">DOK76_06470</name>
</gene>
<evidence type="ECO:0000313" key="3">
    <source>
        <dbReference type="Proteomes" id="UP000664857"/>
    </source>
</evidence>
<reference evidence="2 3" key="1">
    <citation type="submission" date="2021-03" db="EMBL/GenBank/DDBJ databases">
        <title>Enterococcal diversity collection.</title>
        <authorList>
            <person name="Gilmore M.S."/>
            <person name="Schwartzman J."/>
            <person name="Van Tyne D."/>
            <person name="Martin M."/>
            <person name="Earl A.M."/>
            <person name="Manson A.L."/>
            <person name="Straub T."/>
            <person name="Salamzade R."/>
            <person name="Saavedra J."/>
            <person name="Lebreton F."/>
            <person name="Prichula J."/>
            <person name="Schaufler K."/>
            <person name="Gaca A."/>
            <person name="Sgardioli B."/>
            <person name="Wagenaar J."/>
            <person name="Strong T."/>
        </authorList>
    </citation>
    <scope>NUCLEOTIDE SEQUENCE [LARGE SCALE GENOMIC DNA]</scope>
    <source>
        <strain evidence="2 3">DIV0080</strain>
    </source>
</reference>
<feature type="coiled-coil region" evidence="1">
    <location>
        <begin position="26"/>
        <end position="81"/>
    </location>
</feature>
<name>A0ABS3HSH6_9ENTE</name>
<dbReference type="EMBL" id="JAFLVX010000016">
    <property type="protein sequence ID" value="MBO0476709.1"/>
    <property type="molecule type" value="Genomic_DNA"/>
</dbReference>
<comment type="caution">
    <text evidence="2">The sequence shown here is derived from an EMBL/GenBank/DDBJ whole genome shotgun (WGS) entry which is preliminary data.</text>
</comment>